<keyword evidence="7" id="KW-0539">Nucleus</keyword>
<dbReference type="GO" id="GO:0005737">
    <property type="term" value="C:cytoplasm"/>
    <property type="evidence" value="ECO:0007669"/>
    <property type="project" value="UniProtKB-SubCell"/>
</dbReference>
<dbReference type="Gene3D" id="1.20.58.200">
    <property type="entry name" value="Translin, domain 2"/>
    <property type="match status" value="1"/>
</dbReference>
<evidence type="ECO:0000256" key="1">
    <source>
        <dbReference type="ARBA" id="ARBA00004123"/>
    </source>
</evidence>
<keyword evidence="10" id="KW-1185">Reference proteome</keyword>
<dbReference type="GO" id="GO:0003697">
    <property type="term" value="F:single-stranded DNA binding"/>
    <property type="evidence" value="ECO:0007669"/>
    <property type="project" value="InterPro"/>
</dbReference>
<sequence>MASINAIFDQVQEDIETRSEVLNKIKEHVQQVEFAYRRCSQEVVSAHSTKISGFEALSEHMLAPAGVLGQLKQALGEMNAYMGQFPFYKYNFLKSHVTQNSIFYILFARWIRDHRTLSTPAEVAEVLGMRLEDSSDPNARFDFTYEDYLHALISLVNELSRLAVNSVTSTASANAAGASEPYTLPVEIDRFLKQVQSAFLSLNLKNDSLRRRSDSIKYDAKKVEEVVYDLALRGLISQ</sequence>
<dbReference type="PANTHER" id="PTHR10741">
    <property type="entry name" value="TRANSLIN AND TRANSLIN ASSOCIATED PROTEIN X"/>
    <property type="match status" value="1"/>
</dbReference>
<dbReference type="CDD" id="cd14819">
    <property type="entry name" value="Translin"/>
    <property type="match status" value="1"/>
</dbReference>
<dbReference type="GO" id="GO:0043565">
    <property type="term" value="F:sequence-specific DNA binding"/>
    <property type="evidence" value="ECO:0007669"/>
    <property type="project" value="InterPro"/>
</dbReference>
<evidence type="ECO:0000259" key="8">
    <source>
        <dbReference type="PROSITE" id="PS50192"/>
    </source>
</evidence>
<feature type="domain" description="T-SNARE coiled-coil homology" evidence="8">
    <location>
        <begin position="1"/>
        <end position="46"/>
    </location>
</feature>
<evidence type="ECO:0000256" key="6">
    <source>
        <dbReference type="ARBA" id="ARBA00023125"/>
    </source>
</evidence>
<evidence type="ECO:0000256" key="5">
    <source>
        <dbReference type="ARBA" id="ARBA00022884"/>
    </source>
</evidence>
<dbReference type="Pfam" id="PF01997">
    <property type="entry name" value="Translin"/>
    <property type="match status" value="1"/>
</dbReference>
<dbReference type="Gene3D" id="1.20.58.190">
    <property type="entry name" value="Translin, domain 1"/>
    <property type="match status" value="1"/>
</dbReference>
<dbReference type="InterPro" id="IPR033956">
    <property type="entry name" value="Translin"/>
</dbReference>
<reference evidence="9" key="1">
    <citation type="journal article" date="2019" name="G3 (Bethesda)">
        <title>Genome Assemblies of Two Rare Opportunistic Yeast Pathogens: Diutina rugosa (syn. Candida rugosa) and Trichomonascus ciferrii (syn. Candida ciferrii).</title>
        <authorList>
            <person name="Mixao V."/>
            <person name="Saus E."/>
            <person name="Hansen A.P."/>
            <person name="Lass-Florl C."/>
            <person name="Gabaldon T."/>
        </authorList>
    </citation>
    <scope>NUCLEOTIDE SEQUENCE</scope>
    <source>
        <strain evidence="9">CBS 4856</strain>
    </source>
</reference>
<evidence type="ECO:0000313" key="10">
    <source>
        <dbReference type="Proteomes" id="UP000761534"/>
    </source>
</evidence>
<dbReference type="AlphaFoldDB" id="A0A642VBW9"/>
<keyword evidence="5" id="KW-0694">RNA-binding</keyword>
<proteinExistence type="inferred from homology"/>
<comment type="caution">
    <text evidence="9">The sequence shown here is derived from an EMBL/GenBank/DDBJ whole genome shotgun (WGS) entry which is preliminary data.</text>
</comment>
<dbReference type="GO" id="GO:0003723">
    <property type="term" value="F:RNA binding"/>
    <property type="evidence" value="ECO:0007669"/>
    <property type="project" value="UniProtKB-KW"/>
</dbReference>
<protein>
    <recommendedName>
        <fullName evidence="8">t-SNARE coiled-coil homology domain-containing protein</fullName>
    </recommendedName>
</protein>
<dbReference type="InterPro" id="IPR016068">
    <property type="entry name" value="Translin_N"/>
</dbReference>
<dbReference type="EMBL" id="SWFS01000070">
    <property type="protein sequence ID" value="KAA8917016.1"/>
    <property type="molecule type" value="Genomic_DNA"/>
</dbReference>
<evidence type="ECO:0000313" key="9">
    <source>
        <dbReference type="EMBL" id="KAA8917016.1"/>
    </source>
</evidence>
<gene>
    <name evidence="9" type="ORF">TRICI_000832</name>
</gene>
<accession>A0A642VBW9</accession>
<keyword evidence="4" id="KW-0963">Cytoplasm</keyword>
<dbReference type="OrthoDB" id="829at2759"/>
<evidence type="ECO:0000256" key="3">
    <source>
        <dbReference type="ARBA" id="ARBA00005902"/>
    </source>
</evidence>
<dbReference type="SUPFAM" id="SSF74784">
    <property type="entry name" value="Translin"/>
    <property type="match status" value="1"/>
</dbReference>
<organism evidence="9 10">
    <name type="scientific">Trichomonascus ciferrii</name>
    <dbReference type="NCBI Taxonomy" id="44093"/>
    <lineage>
        <taxon>Eukaryota</taxon>
        <taxon>Fungi</taxon>
        <taxon>Dikarya</taxon>
        <taxon>Ascomycota</taxon>
        <taxon>Saccharomycotina</taxon>
        <taxon>Dipodascomycetes</taxon>
        <taxon>Dipodascales</taxon>
        <taxon>Trichomonascaceae</taxon>
        <taxon>Trichomonascus</taxon>
        <taxon>Trichomonascus ciferrii complex</taxon>
    </lineage>
</organism>
<dbReference type="InterPro" id="IPR036081">
    <property type="entry name" value="Translin_sf"/>
</dbReference>
<evidence type="ECO:0000256" key="7">
    <source>
        <dbReference type="ARBA" id="ARBA00023242"/>
    </source>
</evidence>
<dbReference type="VEuPathDB" id="FungiDB:TRICI_000832"/>
<dbReference type="PROSITE" id="PS50192">
    <property type="entry name" value="T_SNARE"/>
    <property type="match status" value="1"/>
</dbReference>
<dbReference type="InterPro" id="IPR000727">
    <property type="entry name" value="T_SNARE_dom"/>
</dbReference>
<evidence type="ECO:0000256" key="4">
    <source>
        <dbReference type="ARBA" id="ARBA00022490"/>
    </source>
</evidence>
<comment type="similarity">
    <text evidence="3">Belongs to the translin family.</text>
</comment>
<dbReference type="GO" id="GO:0016070">
    <property type="term" value="P:RNA metabolic process"/>
    <property type="evidence" value="ECO:0007669"/>
    <property type="project" value="InterPro"/>
</dbReference>
<keyword evidence="6" id="KW-0238">DNA-binding</keyword>
<evidence type="ECO:0000256" key="2">
    <source>
        <dbReference type="ARBA" id="ARBA00004496"/>
    </source>
</evidence>
<dbReference type="GO" id="GO:0005634">
    <property type="term" value="C:nucleus"/>
    <property type="evidence" value="ECO:0007669"/>
    <property type="project" value="UniProtKB-SubCell"/>
</dbReference>
<name>A0A642VBW9_9ASCO</name>
<dbReference type="InterPro" id="IPR016069">
    <property type="entry name" value="Translin_C"/>
</dbReference>
<dbReference type="InterPro" id="IPR002848">
    <property type="entry name" value="Translin_fam"/>
</dbReference>
<comment type="subcellular location">
    <subcellularLocation>
        <location evidence="2">Cytoplasm</location>
    </subcellularLocation>
    <subcellularLocation>
        <location evidence="1">Nucleus</location>
    </subcellularLocation>
</comment>
<dbReference type="Proteomes" id="UP000761534">
    <property type="component" value="Unassembled WGS sequence"/>
</dbReference>